<evidence type="ECO:0000313" key="2">
    <source>
        <dbReference type="Proteomes" id="UP000813423"/>
    </source>
</evidence>
<dbReference type="AlphaFoldDB" id="A0A9P8NA23"/>
<proteinExistence type="predicted"/>
<comment type="caution">
    <text evidence="1">The sequence shown here is derived from an EMBL/GenBank/DDBJ whole genome shotgun (WGS) entry which is preliminary data.</text>
</comment>
<gene>
    <name evidence="1" type="ORF">KXV57_000679</name>
</gene>
<accession>A0A9P8NA23</accession>
<protein>
    <submittedName>
        <fullName evidence="1">Uncharacterized protein</fullName>
    </submittedName>
</protein>
<dbReference type="Proteomes" id="UP000813423">
    <property type="component" value="Unassembled WGS sequence"/>
</dbReference>
<organism evidence="1 2">
    <name type="scientific">Aspergillus fumigatus</name>
    <name type="common">Neosartorya fumigata</name>
    <dbReference type="NCBI Taxonomy" id="746128"/>
    <lineage>
        <taxon>Eukaryota</taxon>
        <taxon>Fungi</taxon>
        <taxon>Dikarya</taxon>
        <taxon>Ascomycota</taxon>
        <taxon>Pezizomycotina</taxon>
        <taxon>Eurotiomycetes</taxon>
        <taxon>Eurotiomycetidae</taxon>
        <taxon>Eurotiales</taxon>
        <taxon>Aspergillaceae</taxon>
        <taxon>Aspergillus</taxon>
        <taxon>Aspergillus subgen. Fumigati</taxon>
    </lineage>
</organism>
<dbReference type="EMBL" id="JAIBSC010000106">
    <property type="protein sequence ID" value="KAH1897517.1"/>
    <property type="molecule type" value="Genomic_DNA"/>
</dbReference>
<name>A0A9P8NA23_ASPFM</name>
<sequence length="359" mass="41806">MSDKRSTLSKLKKSFRIPIRLRRNRHEEAIDALEGPLPPFLQAPPPRADVQVLQKEWQFKERRTELIEHLDSLYEKAYEFDKPLVDPTAYNKLKIRCETLDLGDDGECENGIDVPNFFVPFPLETLMEHRIVTPDEETKRDYEAHEDIFDRTKNGFESRAPYFRLIWHFECFRRSGIPDGPGRLIDITVWRKHSAYSEFMQEYFEPGVCFQPSHRPAAWWTAKTTSLPHLMCILDHRSKGSDEVFRGEILTILATTITRFELECFQDEVVIPVIMSDSKARIIQAYFNGDKLVIRKSRLYDFSTPETLSSSTTLFMQWMASKTGGNTSGFPLEDFEPFEEDDDTELFGKKEIEKISDAP</sequence>
<reference evidence="1" key="1">
    <citation type="submission" date="2021-08" db="EMBL/GenBank/DDBJ databases">
        <title>Global Aspergillus fumigatus from environmental and clinical sources.</title>
        <authorList>
            <person name="Barber A."/>
            <person name="Sae-Ong T."/>
        </authorList>
    </citation>
    <scope>NUCLEOTIDE SEQUENCE</scope>
    <source>
        <strain evidence="1">NRZ-2016-071</strain>
    </source>
</reference>
<evidence type="ECO:0000313" key="1">
    <source>
        <dbReference type="EMBL" id="KAH1897517.1"/>
    </source>
</evidence>